<keyword evidence="1" id="KW-0472">Membrane</keyword>
<reference evidence="3" key="1">
    <citation type="submission" date="2025-08" db="UniProtKB">
        <authorList>
            <consortium name="RefSeq"/>
        </authorList>
    </citation>
    <scope>IDENTIFICATION</scope>
    <source>
        <tissue evidence="3">Testes</tissue>
    </source>
</reference>
<evidence type="ECO:0000313" key="3">
    <source>
        <dbReference type="RefSeq" id="XP_006824920.1"/>
    </source>
</evidence>
<proteinExistence type="predicted"/>
<accession>A0ABM0MY29</accession>
<keyword evidence="1" id="KW-0812">Transmembrane</keyword>
<gene>
    <name evidence="3" type="primary">LOC102808826</name>
</gene>
<keyword evidence="2" id="KW-1185">Reference proteome</keyword>
<feature type="transmembrane region" description="Helical" evidence="1">
    <location>
        <begin position="50"/>
        <end position="73"/>
    </location>
</feature>
<keyword evidence="1" id="KW-1133">Transmembrane helix</keyword>
<dbReference type="Proteomes" id="UP000694865">
    <property type="component" value="Unplaced"/>
</dbReference>
<evidence type="ECO:0000313" key="2">
    <source>
        <dbReference type="Proteomes" id="UP000694865"/>
    </source>
</evidence>
<organism evidence="2 3">
    <name type="scientific">Saccoglossus kowalevskii</name>
    <name type="common">Acorn worm</name>
    <dbReference type="NCBI Taxonomy" id="10224"/>
    <lineage>
        <taxon>Eukaryota</taxon>
        <taxon>Metazoa</taxon>
        <taxon>Hemichordata</taxon>
        <taxon>Enteropneusta</taxon>
        <taxon>Harrimaniidae</taxon>
        <taxon>Saccoglossus</taxon>
    </lineage>
</organism>
<sequence length="102" mass="11010">MAVRDTLVHLLVKLGANDTVVDPPVSSDVGIDATDPDTTTNVISQITPRAIAGIILAIALIVIGFAVLVRALYQKVTANKYTREDIRYSEILITDDADDDDE</sequence>
<dbReference type="RefSeq" id="XP_006824920.1">
    <property type="nucleotide sequence ID" value="XM_006824857.1"/>
</dbReference>
<protein>
    <submittedName>
        <fullName evidence="3">Uncharacterized protein LOC102808826</fullName>
    </submittedName>
</protein>
<dbReference type="GeneID" id="102808826"/>
<evidence type="ECO:0000256" key="1">
    <source>
        <dbReference type="SAM" id="Phobius"/>
    </source>
</evidence>
<name>A0ABM0MY29_SACKO</name>